<dbReference type="OrthoDB" id="10473983at2759"/>
<dbReference type="Proteomes" id="UP000001554">
    <property type="component" value="Chromosome 7"/>
</dbReference>
<dbReference type="PANTHER" id="PTHR46549:SF1">
    <property type="entry name" value="MACPF DOMAIN-CONTAINING PROTEIN"/>
    <property type="match status" value="1"/>
</dbReference>
<dbReference type="InterPro" id="IPR009030">
    <property type="entry name" value="Growth_fac_rcpt_cys_sf"/>
</dbReference>
<organism evidence="1 2">
    <name type="scientific">Branchiostoma floridae</name>
    <name type="common">Florida lancelet</name>
    <name type="synonym">Amphioxus</name>
    <dbReference type="NCBI Taxonomy" id="7739"/>
    <lineage>
        <taxon>Eukaryota</taxon>
        <taxon>Metazoa</taxon>
        <taxon>Chordata</taxon>
        <taxon>Cephalochordata</taxon>
        <taxon>Leptocardii</taxon>
        <taxon>Amphioxiformes</taxon>
        <taxon>Branchiostomatidae</taxon>
        <taxon>Branchiostoma</taxon>
    </lineage>
</organism>
<keyword evidence="1" id="KW-1185">Reference proteome</keyword>
<evidence type="ECO:0000313" key="1">
    <source>
        <dbReference type="Proteomes" id="UP000001554"/>
    </source>
</evidence>
<dbReference type="KEGG" id="bfo:118420131"/>
<evidence type="ECO:0000313" key="2">
    <source>
        <dbReference type="RefSeq" id="XP_035682730.1"/>
    </source>
</evidence>
<sequence length="155" mass="16682">MVYNDNGKPLGIRFYSFGSGEEDVEIMDARIIEGGAAGQMECTGGTVMKDGMCVEDCHPECNGCIPKSPGSKLDTECRLCRHFSIRLENGNTRCMAECPPGQKAAANGVTCICEDFSILDDDGHTRCVSTCPVTTHQMAADGVTCERKCNLYAPV</sequence>
<dbReference type="PANTHER" id="PTHR46549">
    <property type="entry name" value="MACPF DOMAIN-CONTAINING PROTEIN"/>
    <property type="match status" value="1"/>
</dbReference>
<gene>
    <name evidence="2" type="primary">LOC118420131</name>
</gene>
<dbReference type="SUPFAM" id="SSF57184">
    <property type="entry name" value="Growth factor receptor domain"/>
    <property type="match status" value="1"/>
</dbReference>
<dbReference type="AlphaFoldDB" id="A0A9J7MXS5"/>
<protein>
    <submittedName>
        <fullName evidence="2">Uncharacterized protein LOC118420131</fullName>
    </submittedName>
</protein>
<reference evidence="2" key="2">
    <citation type="submission" date="2025-08" db="UniProtKB">
        <authorList>
            <consortium name="RefSeq"/>
        </authorList>
    </citation>
    <scope>IDENTIFICATION</scope>
    <source>
        <strain evidence="2">S238N-H82</strain>
        <tissue evidence="2">Testes</tissue>
    </source>
</reference>
<name>A0A9J7MXS5_BRAFL</name>
<dbReference type="RefSeq" id="XP_035682730.1">
    <property type="nucleotide sequence ID" value="XM_035826837.1"/>
</dbReference>
<reference evidence="1" key="1">
    <citation type="journal article" date="2020" name="Nat. Ecol. Evol.">
        <title>Deeply conserved synteny resolves early events in vertebrate evolution.</title>
        <authorList>
            <person name="Simakov O."/>
            <person name="Marletaz F."/>
            <person name="Yue J.X."/>
            <person name="O'Connell B."/>
            <person name="Jenkins J."/>
            <person name="Brandt A."/>
            <person name="Calef R."/>
            <person name="Tung C.H."/>
            <person name="Huang T.K."/>
            <person name="Schmutz J."/>
            <person name="Satoh N."/>
            <person name="Yu J.K."/>
            <person name="Putnam N.H."/>
            <person name="Green R.E."/>
            <person name="Rokhsar D.S."/>
        </authorList>
    </citation>
    <scope>NUCLEOTIDE SEQUENCE [LARGE SCALE GENOMIC DNA]</scope>
    <source>
        <strain evidence="1">S238N-H82</strain>
    </source>
</reference>
<proteinExistence type="predicted"/>
<dbReference type="SMART" id="SM00261">
    <property type="entry name" value="FU"/>
    <property type="match status" value="1"/>
</dbReference>
<dbReference type="GeneID" id="118420131"/>
<dbReference type="InterPro" id="IPR006212">
    <property type="entry name" value="Furin_repeat"/>
</dbReference>
<accession>A0A9J7MXS5</accession>